<evidence type="ECO:0000313" key="2">
    <source>
        <dbReference type="Proteomes" id="UP000530234"/>
    </source>
</evidence>
<comment type="caution">
    <text evidence="1">The sequence shown here is derived from an EMBL/GenBank/DDBJ whole genome shotgun (WGS) entry which is preliminary data.</text>
</comment>
<evidence type="ECO:0008006" key="3">
    <source>
        <dbReference type="Google" id="ProtNLM"/>
    </source>
</evidence>
<dbReference type="Proteomes" id="UP000530234">
    <property type="component" value="Unassembled WGS sequence"/>
</dbReference>
<protein>
    <recommendedName>
        <fullName evidence="3">Phospholipase D-like domain-containing protein</fullName>
    </recommendedName>
</protein>
<keyword evidence="2" id="KW-1185">Reference proteome</keyword>
<reference evidence="2" key="1">
    <citation type="submission" date="2019-10" db="EMBL/GenBank/DDBJ databases">
        <title>Streptomyces sp. nov., a novel actinobacterium isolated from alkaline environment.</title>
        <authorList>
            <person name="Golinska P."/>
        </authorList>
    </citation>
    <scope>NUCLEOTIDE SEQUENCE [LARGE SCALE GENOMIC DNA]</scope>
    <source>
        <strain evidence="2">DSM 42108</strain>
    </source>
</reference>
<dbReference type="RefSeq" id="WP_182661272.1">
    <property type="nucleotide sequence ID" value="NZ_VKHS01000085.1"/>
</dbReference>
<organism evidence="1 2">
    <name type="scientific">Streptomyces calidiresistens</name>
    <dbReference type="NCBI Taxonomy" id="1485586"/>
    <lineage>
        <taxon>Bacteria</taxon>
        <taxon>Bacillati</taxon>
        <taxon>Actinomycetota</taxon>
        <taxon>Actinomycetes</taxon>
        <taxon>Kitasatosporales</taxon>
        <taxon>Streptomycetaceae</taxon>
        <taxon>Streptomyces</taxon>
    </lineage>
</organism>
<accession>A0A7W3T1D3</accession>
<sequence length="893" mass="96223">MSEVRHERFASPLTLLREWVERRDEQRLSEALFLGFTVDLPFLEKVALPLARGSGARTAVIGDAAQGLYDPVDVRRAGRDYLHGFATCAGAFHPKVALLIGERACRLAVGSGNPTLSGWGANEELWTVLETEDDASHPLLADLADWLEELPDVVDMAPWSAGHLRELAGILAERYVAAPAGSETGPRLLHNLHHPLLDQLPPGPVDELHAYAPFIDPTGRALERIIGRTTPRRTLLGLQPRWSGYDAEAIRKALPDSSAGIRFLDETRLRHGKFLEWRIGDRRHSLTGSPNLTGAALCASTAGGGNCELAVLASDTDPLLPDEGDLVSPAELPDCTVRSVRTGPAAPVLLGAQTTDGRLTVVLARGWPTPVGIASSPDGSPGSWTDIGEVPAGAEVHTFPDPGAPGAAIRASARSGGTVLHSPVVFVHSPAHCARRPDLGDAPRLRHEYTVGELFTDEGTARRFEADIARLREWIAVTSGRQGRATAVPAESGRAGDTDRWETYLEECRRMIGTSLTEVAFDVSMIDLPQAPVSRWTVSAITGREDEDEDREEEPQEAEEALSVIGEPLVPYVPPDRRARFRARARGWVRALDGPSRPSGPASGEEARAPLPVRLAVAGLCVRLLAAGVWDEDDHSWRRDLEDLLLALPEGGAQHTEPSHPSVPGRLNSVVAVVMTLLAQDVTLTGGSEHDVVAARAWHRCREMVAGAKAGQVEDLMLDSERPLARVVRRSEVERLIALARDGNPGAEVIEEFSATGWSMRREEGMWEIEGAFGNPLPVVGRAVSRLGVPPAGSLLVRARGRSDRWAFAAWDGSRLVLMNAPARVWRVYRVDPPATPESRFAGGDVSAVPGLVGRPTPLSVGPPEPLSRMLAKAGLSYPQLIGRLFTIPSPGS</sequence>
<evidence type="ECO:0000313" key="1">
    <source>
        <dbReference type="EMBL" id="MBB0229105.1"/>
    </source>
</evidence>
<gene>
    <name evidence="1" type="ORF">FOE67_06140</name>
</gene>
<dbReference type="AlphaFoldDB" id="A0A7W3T1D3"/>
<proteinExistence type="predicted"/>
<dbReference type="Gene3D" id="3.30.870.10">
    <property type="entry name" value="Endonuclease Chain A"/>
    <property type="match status" value="1"/>
</dbReference>
<dbReference type="EMBL" id="VKHS01000085">
    <property type="protein sequence ID" value="MBB0229105.1"/>
    <property type="molecule type" value="Genomic_DNA"/>
</dbReference>
<name>A0A7W3T1D3_9ACTN</name>